<evidence type="ECO:0000256" key="7">
    <source>
        <dbReference type="SAM" id="Coils"/>
    </source>
</evidence>
<name>A0A1F5A671_9BACT</name>
<dbReference type="Gene3D" id="6.10.250.660">
    <property type="match status" value="1"/>
</dbReference>
<dbReference type="Proteomes" id="UP000177701">
    <property type="component" value="Unassembled WGS sequence"/>
</dbReference>
<dbReference type="NCBIfam" id="TIGR03544">
    <property type="entry name" value="DivI1A_domain"/>
    <property type="match status" value="1"/>
</dbReference>
<reference evidence="9 10" key="1">
    <citation type="journal article" date="2016" name="Nat. Commun.">
        <title>Thousands of microbial genomes shed light on interconnected biogeochemical processes in an aquifer system.</title>
        <authorList>
            <person name="Anantharaman K."/>
            <person name="Brown C.T."/>
            <person name="Hug L.A."/>
            <person name="Sharon I."/>
            <person name="Castelle C.J."/>
            <person name="Probst A.J."/>
            <person name="Thomas B.C."/>
            <person name="Singh A."/>
            <person name="Wilkins M.J."/>
            <person name="Karaoz U."/>
            <person name="Brodie E.L."/>
            <person name="Williams K.H."/>
            <person name="Hubbard S.S."/>
            <person name="Banfield J.F."/>
        </authorList>
    </citation>
    <scope>NUCLEOTIDE SEQUENCE [LARGE SCALE GENOMIC DNA]</scope>
</reference>
<evidence type="ECO:0000256" key="6">
    <source>
        <dbReference type="ARBA" id="ARBA00023306"/>
    </source>
</evidence>
<feature type="region of interest" description="Disordered" evidence="8">
    <location>
        <begin position="157"/>
        <end position="199"/>
    </location>
</feature>
<comment type="caution">
    <text evidence="9">The sequence shown here is derived from an EMBL/GenBank/DDBJ whole genome shotgun (WGS) entry which is preliminary data.</text>
</comment>
<dbReference type="STRING" id="1797291.A2V47_06605"/>
<dbReference type="AlphaFoldDB" id="A0A1F5A671"/>
<dbReference type="PANTHER" id="PTHR35794:SF2">
    <property type="entry name" value="CELL DIVISION PROTEIN DIVIVA"/>
    <property type="match status" value="1"/>
</dbReference>
<dbReference type="GO" id="GO:0005737">
    <property type="term" value="C:cytoplasm"/>
    <property type="evidence" value="ECO:0007669"/>
    <property type="project" value="UniProtKB-SubCell"/>
</dbReference>
<evidence type="ECO:0000256" key="4">
    <source>
        <dbReference type="ARBA" id="ARBA00022618"/>
    </source>
</evidence>
<dbReference type="PANTHER" id="PTHR35794">
    <property type="entry name" value="CELL DIVISION PROTEIN DIVIVA"/>
    <property type="match status" value="1"/>
</dbReference>
<evidence type="ECO:0000256" key="1">
    <source>
        <dbReference type="ARBA" id="ARBA00004496"/>
    </source>
</evidence>
<dbReference type="InterPro" id="IPR007793">
    <property type="entry name" value="DivIVA_fam"/>
</dbReference>
<keyword evidence="3" id="KW-0963">Cytoplasm</keyword>
<dbReference type="GO" id="GO:0051301">
    <property type="term" value="P:cell division"/>
    <property type="evidence" value="ECO:0007669"/>
    <property type="project" value="UniProtKB-KW"/>
</dbReference>
<evidence type="ECO:0008006" key="11">
    <source>
        <dbReference type="Google" id="ProtNLM"/>
    </source>
</evidence>
<evidence type="ECO:0000313" key="10">
    <source>
        <dbReference type="Proteomes" id="UP000177701"/>
    </source>
</evidence>
<keyword evidence="4" id="KW-0132">Cell division</keyword>
<evidence type="ECO:0000256" key="2">
    <source>
        <dbReference type="ARBA" id="ARBA00009008"/>
    </source>
</evidence>
<evidence type="ECO:0000256" key="3">
    <source>
        <dbReference type="ARBA" id="ARBA00022490"/>
    </source>
</evidence>
<dbReference type="InterPro" id="IPR019933">
    <property type="entry name" value="DivIVA_domain"/>
</dbReference>
<dbReference type="EMBL" id="MEYH01000105">
    <property type="protein sequence ID" value="OGD13646.1"/>
    <property type="molecule type" value="Genomic_DNA"/>
</dbReference>
<protein>
    <recommendedName>
        <fullName evidence="11">Septum formation initiator</fullName>
    </recommendedName>
</protein>
<proteinExistence type="inferred from homology"/>
<evidence type="ECO:0000256" key="5">
    <source>
        <dbReference type="ARBA" id="ARBA00023054"/>
    </source>
</evidence>
<sequence>MRITPMDIEQQEFSRSFRGYNEEEVDDFLDKIVKDYEELINENVKLNEEIEKIQEKLKEFGEIEETLRSALLNTQKSAEEMRGRVEKEAKVIIEKAEMEAKALKQQVFQREDLLKNEINNLRRYKFTFKEKFKSMLNLYLKMIENEDFEKEGNYEFKENEMSKEKTKDKFSGEKTGKLEGLGREENFKIEETEDEQRYQ</sequence>
<evidence type="ECO:0000313" key="9">
    <source>
        <dbReference type="EMBL" id="OGD13646.1"/>
    </source>
</evidence>
<accession>A0A1F5A671</accession>
<comment type="subcellular location">
    <subcellularLocation>
        <location evidence="1">Cytoplasm</location>
    </subcellularLocation>
</comment>
<evidence type="ECO:0000256" key="8">
    <source>
        <dbReference type="SAM" id="MobiDB-lite"/>
    </source>
</evidence>
<organism evidence="9 10">
    <name type="scientific">Candidatus Sediminicultor quintus</name>
    <dbReference type="NCBI Taxonomy" id="1797291"/>
    <lineage>
        <taxon>Bacteria</taxon>
        <taxon>Pseudomonadati</taxon>
        <taxon>Atribacterota</taxon>
        <taxon>Candidatus Phoenicimicrobiia</taxon>
        <taxon>Candidatus Pheonicimicrobiales</taxon>
        <taxon>Candidatus Phoenicimicrobiaceae</taxon>
        <taxon>Candidatus Sediminicultor</taxon>
    </lineage>
</organism>
<feature type="coiled-coil region" evidence="7">
    <location>
        <begin position="29"/>
        <end position="113"/>
    </location>
</feature>
<keyword evidence="6" id="KW-0131">Cell cycle</keyword>
<gene>
    <name evidence="9" type="ORF">A2V47_06605</name>
</gene>
<keyword evidence="5 7" id="KW-0175">Coiled coil</keyword>
<comment type="similarity">
    <text evidence="2">Belongs to the DivIVA family.</text>
</comment>
<dbReference type="Pfam" id="PF05103">
    <property type="entry name" value="DivIVA"/>
    <property type="match status" value="1"/>
</dbReference>